<keyword evidence="8" id="KW-0812">Transmembrane</keyword>
<dbReference type="SUPFAM" id="SSF55874">
    <property type="entry name" value="ATPase domain of HSP90 chaperone/DNA topoisomerase II/histidine kinase"/>
    <property type="match status" value="1"/>
</dbReference>
<keyword evidence="14" id="KW-0472">Membrane</keyword>
<protein>
    <recommendedName>
        <fullName evidence="3">histidine kinase</fullName>
        <ecNumber evidence="3">2.7.13.3</ecNumber>
    </recommendedName>
</protein>
<evidence type="ECO:0000259" key="16">
    <source>
        <dbReference type="PROSITE" id="PS50885"/>
    </source>
</evidence>
<comment type="subcellular location">
    <subcellularLocation>
        <location evidence="2">Cell inner membrane</location>
        <topology evidence="2">Multi-pass membrane protein</topology>
    </subcellularLocation>
</comment>
<evidence type="ECO:0000256" key="6">
    <source>
        <dbReference type="ARBA" id="ARBA00022553"/>
    </source>
</evidence>
<dbReference type="InterPro" id="IPR036097">
    <property type="entry name" value="HisK_dim/P_sf"/>
</dbReference>
<dbReference type="GO" id="GO:0005886">
    <property type="term" value="C:plasma membrane"/>
    <property type="evidence" value="ECO:0007669"/>
    <property type="project" value="UniProtKB-SubCell"/>
</dbReference>
<keyword evidence="6" id="KW-0597">Phosphoprotein</keyword>
<evidence type="ECO:0000256" key="4">
    <source>
        <dbReference type="ARBA" id="ARBA00022475"/>
    </source>
</evidence>
<accession>A0A6G7ZM28</accession>
<evidence type="ECO:0000256" key="8">
    <source>
        <dbReference type="ARBA" id="ARBA00022692"/>
    </source>
</evidence>
<dbReference type="Gene3D" id="3.30.565.10">
    <property type="entry name" value="Histidine kinase-like ATPase, C-terminal domain"/>
    <property type="match status" value="1"/>
</dbReference>
<evidence type="ECO:0000256" key="13">
    <source>
        <dbReference type="ARBA" id="ARBA00023012"/>
    </source>
</evidence>
<keyword evidence="4" id="KW-1003">Cell membrane</keyword>
<organism evidence="17 18">
    <name type="scientific">Sphingomonas sinipercae</name>
    <dbReference type="NCBI Taxonomy" id="2714944"/>
    <lineage>
        <taxon>Bacteria</taxon>
        <taxon>Pseudomonadati</taxon>
        <taxon>Pseudomonadota</taxon>
        <taxon>Alphaproteobacteria</taxon>
        <taxon>Sphingomonadales</taxon>
        <taxon>Sphingomonadaceae</taxon>
        <taxon>Sphingomonas</taxon>
    </lineage>
</organism>
<evidence type="ECO:0000256" key="9">
    <source>
        <dbReference type="ARBA" id="ARBA00022741"/>
    </source>
</evidence>
<feature type="domain" description="Histidine kinase" evidence="15">
    <location>
        <begin position="251"/>
        <end position="448"/>
    </location>
</feature>
<dbReference type="Pfam" id="PF00512">
    <property type="entry name" value="HisKA"/>
    <property type="match status" value="1"/>
</dbReference>
<keyword evidence="10" id="KW-0418">Kinase</keyword>
<dbReference type="KEGG" id="ssin:G7078_03645"/>
<dbReference type="PANTHER" id="PTHR44936">
    <property type="entry name" value="SENSOR PROTEIN CREC"/>
    <property type="match status" value="1"/>
</dbReference>
<dbReference type="InterPro" id="IPR003660">
    <property type="entry name" value="HAMP_dom"/>
</dbReference>
<name>A0A6G7ZM28_9SPHN</name>
<dbReference type="InterPro" id="IPR003661">
    <property type="entry name" value="HisK_dim/P_dom"/>
</dbReference>
<dbReference type="InterPro" id="IPR003594">
    <property type="entry name" value="HATPase_dom"/>
</dbReference>
<keyword evidence="13" id="KW-0902">Two-component regulatory system</keyword>
<evidence type="ECO:0000256" key="7">
    <source>
        <dbReference type="ARBA" id="ARBA00022679"/>
    </source>
</evidence>
<keyword evidence="11" id="KW-0067">ATP-binding</keyword>
<dbReference type="PROSITE" id="PS50109">
    <property type="entry name" value="HIS_KIN"/>
    <property type="match status" value="1"/>
</dbReference>
<dbReference type="SMART" id="SM00387">
    <property type="entry name" value="HATPase_c"/>
    <property type="match status" value="1"/>
</dbReference>
<keyword evidence="7" id="KW-0808">Transferase</keyword>
<dbReference type="AlphaFoldDB" id="A0A6G7ZM28"/>
<dbReference type="RefSeq" id="WP_166093097.1">
    <property type="nucleotide sequence ID" value="NZ_CP049871.1"/>
</dbReference>
<sequence>MSRLSRAPLFAQTLALVVTTVVAMQLTTFAVLMLVPMPHSAFSISEIADTLRGLPPPDDGRVRLSVKIVDAPPEGWEKDDPLERRIQLTVAQSLRMNPADIRVEQQVPIPGGMMLLRLAEPKLPENELPTEPYARGGATSFEDAAVAARLQSGRWVVVSDPIEWLGISKFLLSWLAASALVLITMAWAFTRRVVNPIRAFAETAEAAGRGDPDATFAVAGPREVRTAAQALSEMQRRIRGAVEERTKLLAAIAHDLRAPLTRLRFRAEYAPADHRDRIVQDIERMDSMIGGVLAFVKGEERDDRHRLDFSALVHSAADDWSDSGADVTVAEALPVQVEADPLALRRLISNIIENAIKYAGSARCSVGRDGDSAFLLVDDDGPGISEDSLERVFTPFERGDSTRDPATGGVGLGLALARGIARAHGGDVWLTNRSPKGVRVHVRLPAASAGRREPEDAD</sequence>
<dbReference type="CDD" id="cd06225">
    <property type="entry name" value="HAMP"/>
    <property type="match status" value="1"/>
</dbReference>
<dbReference type="InterPro" id="IPR004358">
    <property type="entry name" value="Sig_transdc_His_kin-like_C"/>
</dbReference>
<dbReference type="SMART" id="SM00388">
    <property type="entry name" value="HisKA"/>
    <property type="match status" value="1"/>
</dbReference>
<keyword evidence="5" id="KW-0997">Cell inner membrane</keyword>
<evidence type="ECO:0000256" key="10">
    <source>
        <dbReference type="ARBA" id="ARBA00022777"/>
    </source>
</evidence>
<evidence type="ECO:0000256" key="2">
    <source>
        <dbReference type="ARBA" id="ARBA00004429"/>
    </source>
</evidence>
<gene>
    <name evidence="17" type="ORF">G7078_03645</name>
</gene>
<evidence type="ECO:0000259" key="15">
    <source>
        <dbReference type="PROSITE" id="PS50109"/>
    </source>
</evidence>
<dbReference type="Proteomes" id="UP000502502">
    <property type="component" value="Chromosome"/>
</dbReference>
<evidence type="ECO:0000256" key="14">
    <source>
        <dbReference type="ARBA" id="ARBA00023136"/>
    </source>
</evidence>
<dbReference type="Pfam" id="PF00672">
    <property type="entry name" value="HAMP"/>
    <property type="match status" value="1"/>
</dbReference>
<dbReference type="EMBL" id="CP049871">
    <property type="protein sequence ID" value="QIL01969.1"/>
    <property type="molecule type" value="Genomic_DNA"/>
</dbReference>
<dbReference type="InterPro" id="IPR050980">
    <property type="entry name" value="2C_sensor_his_kinase"/>
</dbReference>
<dbReference type="InterPro" id="IPR036890">
    <property type="entry name" value="HATPase_C_sf"/>
</dbReference>
<comment type="catalytic activity">
    <reaction evidence="1">
        <text>ATP + protein L-histidine = ADP + protein N-phospho-L-histidine.</text>
        <dbReference type="EC" id="2.7.13.3"/>
    </reaction>
</comment>
<dbReference type="PROSITE" id="PS50885">
    <property type="entry name" value="HAMP"/>
    <property type="match status" value="1"/>
</dbReference>
<dbReference type="EC" id="2.7.13.3" evidence="3"/>
<evidence type="ECO:0000256" key="11">
    <source>
        <dbReference type="ARBA" id="ARBA00022840"/>
    </source>
</evidence>
<keyword evidence="9" id="KW-0547">Nucleotide-binding</keyword>
<evidence type="ECO:0000256" key="3">
    <source>
        <dbReference type="ARBA" id="ARBA00012438"/>
    </source>
</evidence>
<reference evidence="17 18" key="1">
    <citation type="submission" date="2020-03" db="EMBL/GenBank/DDBJ databases">
        <title>Sphingomonas sp. nov., isolated from fish.</title>
        <authorList>
            <person name="Hyun D.-W."/>
            <person name="Bae J.-W."/>
        </authorList>
    </citation>
    <scope>NUCLEOTIDE SEQUENCE [LARGE SCALE GENOMIC DNA]</scope>
    <source>
        <strain evidence="17 18">HDW15C</strain>
    </source>
</reference>
<dbReference type="GO" id="GO:0005524">
    <property type="term" value="F:ATP binding"/>
    <property type="evidence" value="ECO:0007669"/>
    <property type="project" value="UniProtKB-KW"/>
</dbReference>
<dbReference type="Pfam" id="PF02518">
    <property type="entry name" value="HATPase_c"/>
    <property type="match status" value="1"/>
</dbReference>
<feature type="domain" description="HAMP" evidence="16">
    <location>
        <begin position="191"/>
        <end position="243"/>
    </location>
</feature>
<dbReference type="InterPro" id="IPR005467">
    <property type="entry name" value="His_kinase_dom"/>
</dbReference>
<evidence type="ECO:0000313" key="17">
    <source>
        <dbReference type="EMBL" id="QIL01969.1"/>
    </source>
</evidence>
<dbReference type="PANTHER" id="PTHR44936:SF5">
    <property type="entry name" value="SENSOR HISTIDINE KINASE ENVZ"/>
    <property type="match status" value="1"/>
</dbReference>
<evidence type="ECO:0000256" key="12">
    <source>
        <dbReference type="ARBA" id="ARBA00022989"/>
    </source>
</evidence>
<keyword evidence="12" id="KW-1133">Transmembrane helix</keyword>
<evidence type="ECO:0000256" key="5">
    <source>
        <dbReference type="ARBA" id="ARBA00022519"/>
    </source>
</evidence>
<dbReference type="SMART" id="SM00304">
    <property type="entry name" value="HAMP"/>
    <property type="match status" value="1"/>
</dbReference>
<evidence type="ECO:0000256" key="1">
    <source>
        <dbReference type="ARBA" id="ARBA00000085"/>
    </source>
</evidence>
<keyword evidence="18" id="KW-1185">Reference proteome</keyword>
<dbReference type="SUPFAM" id="SSF47384">
    <property type="entry name" value="Homodimeric domain of signal transducing histidine kinase"/>
    <property type="match status" value="1"/>
</dbReference>
<dbReference type="Gene3D" id="1.10.287.130">
    <property type="match status" value="1"/>
</dbReference>
<proteinExistence type="predicted"/>
<dbReference type="GO" id="GO:0000155">
    <property type="term" value="F:phosphorelay sensor kinase activity"/>
    <property type="evidence" value="ECO:0007669"/>
    <property type="project" value="InterPro"/>
</dbReference>
<evidence type="ECO:0000313" key="18">
    <source>
        <dbReference type="Proteomes" id="UP000502502"/>
    </source>
</evidence>
<dbReference type="CDD" id="cd00082">
    <property type="entry name" value="HisKA"/>
    <property type="match status" value="1"/>
</dbReference>
<dbReference type="PRINTS" id="PR00344">
    <property type="entry name" value="BCTRLSENSOR"/>
</dbReference>